<sequence>MKYEHFFYIYMLTNFTNTVFYVGVTNNPWRRTSEHQSKQHEGFTKKYNVTKLVYVEQHETIESAITREKQMKRWRRDWKIQLIMKSNPTFEDLSADPWNL</sequence>
<evidence type="ECO:0000256" key="1">
    <source>
        <dbReference type="ARBA" id="ARBA00007435"/>
    </source>
</evidence>
<dbReference type="PANTHER" id="PTHR34477">
    <property type="entry name" value="UPF0213 PROTEIN YHBQ"/>
    <property type="match status" value="1"/>
</dbReference>
<evidence type="ECO:0000259" key="3">
    <source>
        <dbReference type="PROSITE" id="PS50164"/>
    </source>
</evidence>
<dbReference type="Gene3D" id="3.40.1440.10">
    <property type="entry name" value="GIY-YIG endonuclease"/>
    <property type="match status" value="1"/>
</dbReference>
<name>A0A317JSW4_9BACT</name>
<protein>
    <recommendedName>
        <fullName evidence="3">GIY-YIG domain-containing protein</fullName>
    </recommendedName>
</protein>
<dbReference type="AlphaFoldDB" id="A0A317JSW4"/>
<accession>A0A317JSW4</accession>
<keyword evidence="2" id="KW-0812">Transmembrane</keyword>
<dbReference type="EMBL" id="PSRQ01000005">
    <property type="protein sequence ID" value="PWU24260.1"/>
    <property type="molecule type" value="Genomic_DNA"/>
</dbReference>
<evidence type="ECO:0000313" key="5">
    <source>
        <dbReference type="Proteomes" id="UP000246104"/>
    </source>
</evidence>
<dbReference type="SMART" id="SM00465">
    <property type="entry name" value="GIYc"/>
    <property type="match status" value="1"/>
</dbReference>
<comment type="caution">
    <text evidence="4">The sequence shown here is derived from an EMBL/GenBank/DDBJ whole genome shotgun (WGS) entry which is preliminary data.</text>
</comment>
<keyword evidence="2" id="KW-0472">Membrane</keyword>
<proteinExistence type="inferred from homology"/>
<keyword evidence="2" id="KW-1133">Transmembrane helix</keyword>
<dbReference type="PROSITE" id="PS50164">
    <property type="entry name" value="GIY_YIG"/>
    <property type="match status" value="1"/>
</dbReference>
<dbReference type="Pfam" id="PF01541">
    <property type="entry name" value="GIY-YIG"/>
    <property type="match status" value="1"/>
</dbReference>
<evidence type="ECO:0000256" key="2">
    <source>
        <dbReference type="SAM" id="Phobius"/>
    </source>
</evidence>
<feature type="transmembrane region" description="Helical" evidence="2">
    <location>
        <begin position="6"/>
        <end position="24"/>
    </location>
</feature>
<dbReference type="CDD" id="cd10448">
    <property type="entry name" value="GIY-YIG_unchar_3"/>
    <property type="match status" value="1"/>
</dbReference>
<dbReference type="SUPFAM" id="SSF82771">
    <property type="entry name" value="GIY-YIG endonuclease"/>
    <property type="match status" value="1"/>
</dbReference>
<dbReference type="InterPro" id="IPR035901">
    <property type="entry name" value="GIY-YIG_endonuc_sf"/>
</dbReference>
<reference evidence="4 5" key="1">
    <citation type="submission" date="2018-02" db="EMBL/GenBank/DDBJ databases">
        <title>Genomic Reconstructions from Amazon Rainforest and Pasture Soil Reveal Novel Insights into the Physiology of Candidate Phyla in Tropical Sites.</title>
        <authorList>
            <person name="Kroeger M.E."/>
            <person name="Delmont T."/>
            <person name="Eren A.M."/>
            <person name="Guo J."/>
            <person name="Meyer K.M."/>
            <person name="Khan K."/>
            <person name="Rodrigues J.L.M."/>
            <person name="Bohannan B.J.M."/>
            <person name="Tringe S."/>
            <person name="Borges C.D."/>
            <person name="Tiedje J."/>
            <person name="Tsai S.M."/>
            <person name="Nusslein K."/>
        </authorList>
    </citation>
    <scope>NUCLEOTIDE SEQUENCE [LARGE SCALE GENOMIC DNA]</scope>
    <source>
        <strain evidence="4">Amazon FNV 2010 28 9</strain>
    </source>
</reference>
<feature type="domain" description="GIY-YIG" evidence="3">
    <location>
        <begin position="5"/>
        <end position="81"/>
    </location>
</feature>
<dbReference type="Proteomes" id="UP000246104">
    <property type="component" value="Unassembled WGS sequence"/>
</dbReference>
<dbReference type="InterPro" id="IPR050190">
    <property type="entry name" value="UPF0213_domain"/>
</dbReference>
<gene>
    <name evidence="4" type="ORF">C5B42_00185</name>
</gene>
<comment type="similarity">
    <text evidence="1">Belongs to the UPF0213 family.</text>
</comment>
<evidence type="ECO:0000313" key="4">
    <source>
        <dbReference type="EMBL" id="PWU24260.1"/>
    </source>
</evidence>
<organism evidence="4 5">
    <name type="scientific">Candidatus Cerribacteria bacterium 'Amazon FNV 2010 28 9'</name>
    <dbReference type="NCBI Taxonomy" id="2081795"/>
    <lineage>
        <taxon>Bacteria</taxon>
        <taxon>Candidatus Cerribacteria</taxon>
    </lineage>
</organism>
<dbReference type="PANTHER" id="PTHR34477:SF5">
    <property type="entry name" value="BSL5627 PROTEIN"/>
    <property type="match status" value="1"/>
</dbReference>
<dbReference type="InterPro" id="IPR000305">
    <property type="entry name" value="GIY-YIG_endonuc"/>
</dbReference>